<evidence type="ECO:0000256" key="1">
    <source>
        <dbReference type="ARBA" id="ARBA00001933"/>
    </source>
</evidence>
<evidence type="ECO:0000256" key="2">
    <source>
        <dbReference type="ARBA" id="ARBA00022898"/>
    </source>
</evidence>
<comment type="cofactor">
    <cofactor evidence="1">
        <name>pyridoxal 5'-phosphate</name>
        <dbReference type="ChEBI" id="CHEBI:597326"/>
    </cofactor>
</comment>
<dbReference type="RefSeq" id="WP_354445329.1">
    <property type="nucleotide sequence ID" value="NZ_JBEPSH010000006.1"/>
</dbReference>
<dbReference type="PANTHER" id="PTHR48078">
    <property type="entry name" value="THREONINE DEHYDRATASE, MITOCHONDRIAL-RELATED"/>
    <property type="match status" value="1"/>
</dbReference>
<evidence type="ECO:0000313" key="6">
    <source>
        <dbReference type="Proteomes" id="UP001549320"/>
    </source>
</evidence>
<dbReference type="PANTHER" id="PTHR48078:SF6">
    <property type="entry name" value="L-THREONINE DEHYDRATASE CATABOLIC TDCB"/>
    <property type="match status" value="1"/>
</dbReference>
<comment type="caution">
    <text evidence="5">The sequence shown here is derived from an EMBL/GenBank/DDBJ whole genome shotgun (WGS) entry which is preliminary data.</text>
</comment>
<dbReference type="InterPro" id="IPR050147">
    <property type="entry name" value="Ser/Thr_Dehydratase"/>
</dbReference>
<sequence>MTPLTTSDFQAARAIAHPYIHRTPILTSAALSEITGANILLKAELFQRTGSYKIRGPLNVLSKMSAEEKSRGIICSSAGNHAQGVAYAARVHNIPATVVMSVNAPAAKVNATRGYGATVIQHGEIWDDAYAHSRQIQEEQGLTYIHPFDDPRLIAGQGGVGLEIAEDVPNVDYVIVPIGGGGLISGVAMAIKAAHPNAKVIGIESSGAPAMSRSVSEGKRVVLENVTSVVDGLVVRQVGVNNLWVVQNYVDDIVLVDDTEIFDSVVWLMERCKLVAEGAAAATVAALRTGRLTIPKGKTAVCVLSGGNLKLEQLQGLKWN</sequence>
<name>A0ABV2QBG1_9BURK</name>
<dbReference type="EMBL" id="JBEPSH010000006">
    <property type="protein sequence ID" value="MET4578253.1"/>
    <property type="molecule type" value="Genomic_DNA"/>
</dbReference>
<dbReference type="InterPro" id="IPR036052">
    <property type="entry name" value="TrpB-like_PALP_sf"/>
</dbReference>
<dbReference type="Proteomes" id="UP001549320">
    <property type="component" value="Unassembled WGS sequence"/>
</dbReference>
<dbReference type="InterPro" id="IPR001926">
    <property type="entry name" value="TrpB-like_PALP"/>
</dbReference>
<dbReference type="Pfam" id="PF00291">
    <property type="entry name" value="PALP"/>
    <property type="match status" value="1"/>
</dbReference>
<evidence type="ECO:0000259" key="4">
    <source>
        <dbReference type="Pfam" id="PF00291"/>
    </source>
</evidence>
<proteinExistence type="predicted"/>
<dbReference type="CDD" id="cd01562">
    <property type="entry name" value="Thr-dehyd"/>
    <property type="match status" value="1"/>
</dbReference>
<feature type="domain" description="Tryptophan synthase beta chain-like PALP" evidence="4">
    <location>
        <begin position="19"/>
        <end position="306"/>
    </location>
</feature>
<evidence type="ECO:0000313" key="5">
    <source>
        <dbReference type="EMBL" id="MET4578253.1"/>
    </source>
</evidence>
<dbReference type="EC" id="4.3.1.19" evidence="5"/>
<keyword evidence="3 5" id="KW-0456">Lyase</keyword>
<dbReference type="GO" id="GO:0004794">
    <property type="term" value="F:threonine deaminase activity"/>
    <property type="evidence" value="ECO:0007669"/>
    <property type="project" value="UniProtKB-EC"/>
</dbReference>
<protein>
    <submittedName>
        <fullName evidence="5">Threonine dehydratase</fullName>
        <ecNumber evidence="5">4.3.1.19</ecNumber>
    </submittedName>
</protein>
<keyword evidence="6" id="KW-1185">Reference proteome</keyword>
<accession>A0ABV2QBG1</accession>
<reference evidence="5 6" key="1">
    <citation type="submission" date="2024-06" db="EMBL/GenBank/DDBJ databases">
        <title>Sorghum-associated microbial communities from plants grown in Nebraska, USA.</title>
        <authorList>
            <person name="Schachtman D."/>
        </authorList>
    </citation>
    <scope>NUCLEOTIDE SEQUENCE [LARGE SCALE GENOMIC DNA]</scope>
    <source>
        <strain evidence="5 6">2709</strain>
    </source>
</reference>
<organism evidence="5 6">
    <name type="scientific">Ottowia thiooxydans</name>
    <dbReference type="NCBI Taxonomy" id="219182"/>
    <lineage>
        <taxon>Bacteria</taxon>
        <taxon>Pseudomonadati</taxon>
        <taxon>Pseudomonadota</taxon>
        <taxon>Betaproteobacteria</taxon>
        <taxon>Burkholderiales</taxon>
        <taxon>Comamonadaceae</taxon>
        <taxon>Ottowia</taxon>
    </lineage>
</organism>
<dbReference type="Gene3D" id="3.40.50.1100">
    <property type="match status" value="2"/>
</dbReference>
<keyword evidence="2" id="KW-0663">Pyridoxal phosphate</keyword>
<dbReference type="SUPFAM" id="SSF53686">
    <property type="entry name" value="Tryptophan synthase beta subunit-like PLP-dependent enzymes"/>
    <property type="match status" value="1"/>
</dbReference>
<gene>
    <name evidence="5" type="ORF">ABIE13_003369</name>
</gene>
<evidence type="ECO:0000256" key="3">
    <source>
        <dbReference type="ARBA" id="ARBA00023239"/>
    </source>
</evidence>